<keyword evidence="1" id="KW-0645">Protease</keyword>
<dbReference type="InterPro" id="IPR004134">
    <property type="entry name" value="Peptidase_C1B"/>
</dbReference>
<reference evidence="5 6" key="1">
    <citation type="journal article" date="2017" name="Int. J. Syst. Evol. Microbiol.">
        <title>Mycoplasma tullyi sp. nov., isolated from penguins of the genus Spheniscus.</title>
        <authorList>
            <person name="Yavari C.A."/>
            <person name="Ramirez A.S."/>
            <person name="Nicholas R.A.J."/>
            <person name="Radford A.D."/>
            <person name="Darby A.C."/>
            <person name="Bradbury J.M."/>
        </authorList>
    </citation>
    <scope>NUCLEOTIDE SEQUENCE [LARGE SCALE GENOMIC DNA]</scope>
    <source>
        <strain evidence="5 6">56A97T</strain>
    </source>
</reference>
<dbReference type="KEGG" id="mtuy:H3143_02155"/>
<dbReference type="GO" id="GO:0043418">
    <property type="term" value="P:homocysteine catabolic process"/>
    <property type="evidence" value="ECO:0007669"/>
    <property type="project" value="TreeGrafter"/>
</dbReference>
<accession>A0A7D7U204</accession>
<dbReference type="PROSITE" id="PS00139">
    <property type="entry name" value="THIOL_PROTEASE_CYS"/>
    <property type="match status" value="1"/>
</dbReference>
<dbReference type="PANTHER" id="PTHR10363:SF2">
    <property type="entry name" value="BLEOMYCIN HYDROLASE"/>
    <property type="match status" value="1"/>
</dbReference>
<dbReference type="RefSeq" id="WP_182078576.1">
    <property type="nucleotide sequence ID" value="NZ_CP059674.1"/>
</dbReference>
<dbReference type="GO" id="GO:0006508">
    <property type="term" value="P:proteolysis"/>
    <property type="evidence" value="ECO:0007669"/>
    <property type="project" value="UniProtKB-KW"/>
</dbReference>
<dbReference type="GO" id="GO:0005737">
    <property type="term" value="C:cytoplasm"/>
    <property type="evidence" value="ECO:0007669"/>
    <property type="project" value="TreeGrafter"/>
</dbReference>
<dbReference type="AlphaFoldDB" id="A0A7D7U204"/>
<dbReference type="InterPro" id="IPR000169">
    <property type="entry name" value="Pept_cys_AS"/>
</dbReference>
<name>A0A7D7U204_9MOLU</name>
<evidence type="ECO:0000256" key="2">
    <source>
        <dbReference type="ARBA" id="ARBA00022801"/>
    </source>
</evidence>
<sequence length="551" mass="64136">MNKNNKIDFQKYLKKNLSYQKKREYLLTRNALVTNDINVMAANVFNPDKNITEFLVDAHKSSLAITNQDMSGRCWIFAGLNPLRRQTADKLKVSNFAFSQTYVDFWDKYERANVFLNRMIERADVDLDDRDLKSELQSAGQDGGWYGFFDNLVIKYGLVPQEVMPDSYSGHNTFILNELLQVLLIKATKEIRANKKAPQKQKEVVESTLKKVLEMLVLAYGPVPSKFDWQYVADAKKDEENKEEKNKELANKEEKSTKAKAEEKTQEQKDEEKAKQDLKEIKTEFSFIKQMTPLEFAKKYVDYQAYDFLDLWTIGNTTDYKINQKYSLKDSNNIFEAGDFDFLNIDRNVLKFFALANLVAKQTMWFACDVSHYRNDKTGGFDNQQFDYESLFNIDFSIDRNQQVRSHFISSNHAMTLSGVDFDEAKTLAKQKELVKKYKNAKKLDQYQFVLDLSQTFVFKKWKIENSWGDKVGNKGFYYMNDSWFDDYLIDVVISTKAADEFFANPKFIDKDLVDLVKQLKTKEILKEGLNTKPIKIDGYDPLGANKKGVK</sequence>
<keyword evidence="2" id="KW-0378">Hydrolase</keyword>
<dbReference type="Gene3D" id="3.90.70.10">
    <property type="entry name" value="Cysteine proteinases"/>
    <property type="match status" value="2"/>
</dbReference>
<evidence type="ECO:0000256" key="1">
    <source>
        <dbReference type="ARBA" id="ARBA00022670"/>
    </source>
</evidence>
<organism evidence="5 6">
    <name type="scientific">Mycoplasma tullyi</name>
    <dbReference type="NCBI Taxonomy" id="1612150"/>
    <lineage>
        <taxon>Bacteria</taxon>
        <taxon>Bacillati</taxon>
        <taxon>Mycoplasmatota</taxon>
        <taxon>Mollicutes</taxon>
        <taxon>Mycoplasmataceae</taxon>
        <taxon>Mycoplasma</taxon>
    </lineage>
</organism>
<feature type="region of interest" description="Disordered" evidence="4">
    <location>
        <begin position="238"/>
        <end position="275"/>
    </location>
</feature>
<evidence type="ECO:0000256" key="3">
    <source>
        <dbReference type="ARBA" id="ARBA00022807"/>
    </source>
</evidence>
<dbReference type="Pfam" id="PF03051">
    <property type="entry name" value="Peptidase_C1_2"/>
    <property type="match status" value="3"/>
</dbReference>
<dbReference type="SUPFAM" id="SSF54001">
    <property type="entry name" value="Cysteine proteinases"/>
    <property type="match status" value="1"/>
</dbReference>
<dbReference type="GO" id="GO:0009636">
    <property type="term" value="P:response to toxic substance"/>
    <property type="evidence" value="ECO:0007669"/>
    <property type="project" value="TreeGrafter"/>
</dbReference>
<keyword evidence="5" id="KW-0031">Aminopeptidase</keyword>
<dbReference type="EMBL" id="CP059674">
    <property type="protein sequence ID" value="QMT98289.1"/>
    <property type="molecule type" value="Genomic_DNA"/>
</dbReference>
<gene>
    <name evidence="5" type="ORF">H3143_02155</name>
</gene>
<dbReference type="Proteomes" id="UP000514704">
    <property type="component" value="Chromosome"/>
</dbReference>
<evidence type="ECO:0000313" key="5">
    <source>
        <dbReference type="EMBL" id="QMT98289.1"/>
    </source>
</evidence>
<evidence type="ECO:0000256" key="4">
    <source>
        <dbReference type="SAM" id="MobiDB-lite"/>
    </source>
</evidence>
<dbReference type="InterPro" id="IPR038765">
    <property type="entry name" value="Papain-like_cys_pep_sf"/>
</dbReference>
<dbReference type="GO" id="GO:0070005">
    <property type="term" value="F:cysteine-type aminopeptidase activity"/>
    <property type="evidence" value="ECO:0007669"/>
    <property type="project" value="InterPro"/>
</dbReference>
<evidence type="ECO:0000313" key="6">
    <source>
        <dbReference type="Proteomes" id="UP000514704"/>
    </source>
</evidence>
<keyword evidence="3" id="KW-0788">Thiol protease</keyword>
<keyword evidence="6" id="KW-1185">Reference proteome</keyword>
<protein>
    <submittedName>
        <fullName evidence="5">Aminopeptidase</fullName>
    </submittedName>
</protein>
<proteinExistence type="predicted"/>
<dbReference type="PANTHER" id="PTHR10363">
    <property type="entry name" value="BLEOMYCIN HYDROLASE"/>
    <property type="match status" value="1"/>
</dbReference>